<evidence type="ECO:0000313" key="5">
    <source>
        <dbReference type="EMBL" id="AUO15659.1"/>
    </source>
</evidence>
<dbReference type="GO" id="GO:0004519">
    <property type="term" value="F:endonuclease activity"/>
    <property type="evidence" value="ECO:0007669"/>
    <property type="project" value="UniProtKB-KW"/>
</dbReference>
<keyword evidence="3" id="KW-0238">DNA-binding</keyword>
<reference evidence="6" key="1">
    <citation type="submission" date="2016-09" db="EMBL/GenBank/DDBJ databases">
        <title>Genomics of Clostridium taeniosporum, an organism which forms endospores with ribbon-like appendages.</title>
        <authorList>
            <person name="Walker J.R."/>
        </authorList>
    </citation>
    <scope>NUCLEOTIDE SEQUENCE [LARGE SCALE GENOMIC DNA]</scope>
    <source>
        <strain evidence="6">1/k</strain>
        <plasmid evidence="6">Plasmid pct2</plasmid>
    </source>
</reference>
<keyword evidence="2" id="KW-0680">Restriction system</keyword>
<geneLocation type="plasmid" evidence="6">
    <name>pct2</name>
</geneLocation>
<evidence type="ECO:0000313" key="6">
    <source>
        <dbReference type="Proteomes" id="UP000094652"/>
    </source>
</evidence>
<keyword evidence="5" id="KW-0255">Endonuclease</keyword>
<dbReference type="REBASE" id="226692">
    <property type="entry name" value="S1.Cta1kORF15000P"/>
</dbReference>
<accession>A0A2I6SDK4</accession>
<keyword evidence="5" id="KW-0378">Hydrolase</keyword>
<dbReference type="RefSeq" id="WP_105165944.1">
    <property type="nucleotide sequence ID" value="NZ_CP017255.2"/>
</dbReference>
<gene>
    <name evidence="5" type="ORF">BGI42_16060</name>
</gene>
<dbReference type="InterPro" id="IPR052021">
    <property type="entry name" value="Type-I_RS_S_subunit"/>
</dbReference>
<proteinExistence type="inferred from homology"/>
<feature type="domain" description="Type I restriction modification DNA specificity" evidence="4">
    <location>
        <begin position="22"/>
        <end position="183"/>
    </location>
</feature>
<dbReference type="CDD" id="cd17262">
    <property type="entry name" value="RMtype1_S_Aco12261I-TRD2-CR2"/>
    <property type="match status" value="1"/>
</dbReference>
<dbReference type="InterPro" id="IPR044946">
    <property type="entry name" value="Restrct_endonuc_typeI_TRD_sf"/>
</dbReference>
<evidence type="ECO:0000256" key="2">
    <source>
        <dbReference type="ARBA" id="ARBA00022747"/>
    </source>
</evidence>
<protein>
    <submittedName>
        <fullName evidence="5">Type I restriction endonuclease subunit S</fullName>
    </submittedName>
</protein>
<dbReference type="PANTHER" id="PTHR30408:SF12">
    <property type="entry name" value="TYPE I RESTRICTION ENZYME MJAVIII SPECIFICITY SUBUNIT"/>
    <property type="match status" value="1"/>
</dbReference>
<dbReference type="SUPFAM" id="SSF116734">
    <property type="entry name" value="DNA methylase specificity domain"/>
    <property type="match status" value="1"/>
</dbReference>
<dbReference type="AlphaFoldDB" id="A0A2I6SDK4"/>
<keyword evidence="5" id="KW-0540">Nuclease</keyword>
<comment type="similarity">
    <text evidence="1">Belongs to the type-I restriction system S methylase family.</text>
</comment>
<dbReference type="PANTHER" id="PTHR30408">
    <property type="entry name" value="TYPE-1 RESTRICTION ENZYME ECOKI SPECIFICITY PROTEIN"/>
    <property type="match status" value="1"/>
</dbReference>
<dbReference type="GO" id="GO:0009307">
    <property type="term" value="P:DNA restriction-modification system"/>
    <property type="evidence" value="ECO:0007669"/>
    <property type="project" value="UniProtKB-KW"/>
</dbReference>
<evidence type="ECO:0000256" key="1">
    <source>
        <dbReference type="ARBA" id="ARBA00010923"/>
    </source>
</evidence>
<dbReference type="EMBL" id="CP017255">
    <property type="protein sequence ID" value="AUO15659.1"/>
    <property type="molecule type" value="Genomic_DNA"/>
</dbReference>
<name>A0A2I6SDK4_9CLOT</name>
<dbReference type="Pfam" id="PF01420">
    <property type="entry name" value="Methylase_S"/>
    <property type="match status" value="1"/>
</dbReference>
<keyword evidence="5" id="KW-0614">Plasmid</keyword>
<dbReference type="GO" id="GO:0003677">
    <property type="term" value="F:DNA binding"/>
    <property type="evidence" value="ECO:0007669"/>
    <property type="project" value="UniProtKB-KW"/>
</dbReference>
<evidence type="ECO:0000256" key="3">
    <source>
        <dbReference type="ARBA" id="ARBA00023125"/>
    </source>
</evidence>
<dbReference type="InterPro" id="IPR000055">
    <property type="entry name" value="Restrct_endonuc_typeI_TRD"/>
</dbReference>
<dbReference type="Gene3D" id="3.90.220.20">
    <property type="entry name" value="DNA methylase specificity domains"/>
    <property type="match status" value="1"/>
</dbReference>
<sequence length="196" mass="22848">MMQKIFSGEIRFKGENGESFPEWEEKKLMDIAECLDNRRKPLNSNERSIIQGNIPYYGANGVVDFVNKYIFNEDIILLAEDGGNFDDFATKPIAQLVKGKSWINNHAHVLKAKYNTDFLFYSLVHKDIRKYINGTSRAKLNKSDMLDILVKMPKSLDEQVKISKFLEKIYTKLEKEQEKLDSLNEWKKGLLQQMFV</sequence>
<dbReference type="OrthoDB" id="9811611at2"/>
<keyword evidence="6" id="KW-1185">Reference proteome</keyword>
<evidence type="ECO:0000259" key="4">
    <source>
        <dbReference type="Pfam" id="PF01420"/>
    </source>
</evidence>
<dbReference type="KEGG" id="ctae:BGI42_16060"/>
<dbReference type="Proteomes" id="UP000094652">
    <property type="component" value="Plasmid pCt2"/>
</dbReference>
<organism evidence="5 6">
    <name type="scientific">Clostridium taeniosporum</name>
    <dbReference type="NCBI Taxonomy" id="394958"/>
    <lineage>
        <taxon>Bacteria</taxon>
        <taxon>Bacillati</taxon>
        <taxon>Bacillota</taxon>
        <taxon>Clostridia</taxon>
        <taxon>Eubacteriales</taxon>
        <taxon>Clostridiaceae</taxon>
        <taxon>Clostridium</taxon>
    </lineage>
</organism>
<dbReference type="Gene3D" id="1.10.287.1120">
    <property type="entry name" value="Bipartite methylase S protein"/>
    <property type="match status" value="1"/>
</dbReference>